<evidence type="ECO:0000256" key="1">
    <source>
        <dbReference type="ARBA" id="ARBA00022737"/>
    </source>
</evidence>
<dbReference type="SUPFAM" id="SSF48452">
    <property type="entry name" value="TPR-like"/>
    <property type="match status" value="1"/>
</dbReference>
<dbReference type="Pfam" id="PF07719">
    <property type="entry name" value="TPR_2"/>
    <property type="match status" value="1"/>
</dbReference>
<dbReference type="PROSITE" id="PS50005">
    <property type="entry name" value="TPR"/>
    <property type="match status" value="1"/>
</dbReference>
<feature type="compositionally biased region" description="Basic and acidic residues" evidence="4">
    <location>
        <begin position="292"/>
        <end position="302"/>
    </location>
</feature>
<evidence type="ECO:0000256" key="2">
    <source>
        <dbReference type="ARBA" id="ARBA00022803"/>
    </source>
</evidence>
<feature type="repeat" description="TPR" evidence="3">
    <location>
        <begin position="182"/>
        <end position="215"/>
    </location>
</feature>
<sequence length="302" mass="33106">MSPFHTPSSMPHNVPAPRPALIKVFAPAFAALALLSGYSTPAQQRADAEIAALNVQGATDSQCAPQSYLGGYSPIDPPRLSADMGYDPLSPELSETVGVPFLSFLIIEPDPITKNAVPSDVEKLIKAHKYQDAITQININLKKAPRNVQLRFVKARLQIELRQFDQAKKSLIEITQQFPELPEPYNNLAAIAANQGQWIEARDYLELALKLRPSYAIASTNLGEIYVRLGAQAYEDAAKNELNQPQYSNRAKALLDILKPPSKRPINRAPSTSMGDSLPSNNPPTNLPESRSNNDESSPKNQ</sequence>
<dbReference type="Gene3D" id="1.25.40.10">
    <property type="entry name" value="Tetratricopeptide repeat domain"/>
    <property type="match status" value="1"/>
</dbReference>
<name>B1XUY9_POLNS</name>
<feature type="region of interest" description="Disordered" evidence="4">
    <location>
        <begin position="258"/>
        <end position="302"/>
    </location>
</feature>
<proteinExistence type="predicted"/>
<keyword evidence="2 3" id="KW-0802">TPR repeat</keyword>
<gene>
    <name evidence="5" type="ordered locus">Pnec_0981</name>
</gene>
<dbReference type="InterPro" id="IPR019734">
    <property type="entry name" value="TPR_rpt"/>
</dbReference>
<keyword evidence="1" id="KW-0677">Repeat</keyword>
<reference evidence="5" key="1">
    <citation type="submission" date="2008-03" db="EMBL/GenBank/DDBJ databases">
        <title>Complete sequence of Polynucleobacter necessarius STIR1.</title>
        <authorList>
            <consortium name="US DOE Joint Genome Institute"/>
            <person name="Copeland A."/>
            <person name="Lucas S."/>
            <person name="Lapidus A."/>
            <person name="Barry K."/>
            <person name="Detter J.C."/>
            <person name="Glavina del Rio T."/>
            <person name="Hammon N."/>
            <person name="Israni S."/>
            <person name="Dalin E."/>
            <person name="Tice H."/>
            <person name="Pitluck S."/>
            <person name="Chain P."/>
            <person name="Malfatti S."/>
            <person name="Shin M."/>
            <person name="Vergez L."/>
            <person name="Schmutz J."/>
            <person name="Larimer F."/>
            <person name="Land M."/>
            <person name="Hauser L."/>
            <person name="Kyrpides N."/>
            <person name="Kim E."/>
            <person name="Hahn M."/>
            <person name="Richardson P."/>
        </authorList>
    </citation>
    <scope>NUCLEOTIDE SEQUENCE [LARGE SCALE GENOMIC DNA]</scope>
    <source>
        <strain evidence="5">STIR1</strain>
    </source>
</reference>
<protein>
    <submittedName>
        <fullName evidence="5">Tetratricopeptide TPR_2 repeat protein</fullName>
    </submittedName>
</protein>
<evidence type="ECO:0000256" key="3">
    <source>
        <dbReference type="PROSITE-ProRule" id="PRU00339"/>
    </source>
</evidence>
<dbReference type="eggNOG" id="COG0457">
    <property type="taxonomic scope" value="Bacteria"/>
</dbReference>
<dbReference type="SMART" id="SM00028">
    <property type="entry name" value="TPR"/>
    <property type="match status" value="2"/>
</dbReference>
<dbReference type="HOGENOM" id="CLU_080146_0_0_4"/>
<dbReference type="EMBL" id="CP001010">
    <property type="protein sequence ID" value="ACB44166.1"/>
    <property type="molecule type" value="Genomic_DNA"/>
</dbReference>
<evidence type="ECO:0000313" key="5">
    <source>
        <dbReference type="EMBL" id="ACB44166.1"/>
    </source>
</evidence>
<dbReference type="KEGG" id="pne:Pnec_0981"/>
<dbReference type="STRING" id="452638.Pnec_0981"/>
<dbReference type="InterPro" id="IPR011990">
    <property type="entry name" value="TPR-like_helical_dom_sf"/>
</dbReference>
<dbReference type="AlphaFoldDB" id="B1XUY9"/>
<evidence type="ECO:0000256" key="4">
    <source>
        <dbReference type="SAM" id="MobiDB-lite"/>
    </source>
</evidence>
<accession>B1XUY9</accession>
<dbReference type="InterPro" id="IPR013105">
    <property type="entry name" value="TPR_2"/>
</dbReference>
<organism evidence="5">
    <name type="scientific">Polynucleobacter necessarius subsp. necessarius (strain STIR1)</name>
    <dbReference type="NCBI Taxonomy" id="452638"/>
    <lineage>
        <taxon>Bacteria</taxon>
        <taxon>Pseudomonadati</taxon>
        <taxon>Pseudomonadota</taxon>
        <taxon>Betaproteobacteria</taxon>
        <taxon>Burkholderiales</taxon>
        <taxon>Burkholderiaceae</taxon>
        <taxon>Polynucleobacter</taxon>
    </lineage>
</organism>